<organism evidence="1 2">
    <name type="scientific">Limosilactobacillus reuteri</name>
    <name type="common">Lactobacillus reuteri</name>
    <dbReference type="NCBI Taxonomy" id="1598"/>
    <lineage>
        <taxon>Bacteria</taxon>
        <taxon>Bacillati</taxon>
        <taxon>Bacillota</taxon>
        <taxon>Bacilli</taxon>
        <taxon>Lactobacillales</taxon>
        <taxon>Lactobacillaceae</taxon>
        <taxon>Limosilactobacillus</taxon>
    </lineage>
</organism>
<gene>
    <name evidence="1" type="ORF">LRLP16767_LR202_02099</name>
</gene>
<name>A0A0U5JZX5_LIMRT</name>
<proteinExistence type="predicted"/>
<dbReference type="Proteomes" id="UP000235484">
    <property type="component" value="Unassembled WGS sequence"/>
</dbReference>
<reference evidence="2" key="1">
    <citation type="submission" date="2015-10" db="EMBL/GenBank/DDBJ databases">
        <authorList>
            <person name="Crossman L.C."/>
        </authorList>
    </citation>
    <scope>NUCLEOTIDE SEQUENCE [LARGE SCALE GENOMIC DNA]</scope>
    <source>
        <strain evidence="2">20-2</strain>
    </source>
</reference>
<dbReference type="RefSeq" id="WP_102816953.1">
    <property type="nucleotide sequence ID" value="NZ_LN887683.1"/>
</dbReference>
<protein>
    <submittedName>
        <fullName evidence="1">Uncharacterized protein</fullName>
    </submittedName>
</protein>
<evidence type="ECO:0000313" key="2">
    <source>
        <dbReference type="Proteomes" id="UP000235484"/>
    </source>
</evidence>
<dbReference type="AlphaFoldDB" id="A0A0U5JZX5"/>
<dbReference type="EMBL" id="LN887683">
    <property type="protein sequence ID" value="CUR42420.1"/>
    <property type="molecule type" value="Genomic_DNA"/>
</dbReference>
<accession>A0A0U5JZX5</accession>
<evidence type="ECO:0000313" key="1">
    <source>
        <dbReference type="EMBL" id="CUR42420.1"/>
    </source>
</evidence>
<sequence>MLKNELQEKLTKLDSHLSCEIITKDNTKVDLNGDFFELQQQSAGDVIVKYAGETVLSMIEIDGTPAIKLEVGYVDKPNSKMFANLIELCGSYLPDNEEEE</sequence>